<keyword evidence="3" id="KW-0378">Hydrolase</keyword>
<organism evidence="3 4">
    <name type="scientific">Sporothrix stenoceras</name>
    <dbReference type="NCBI Taxonomy" id="5173"/>
    <lineage>
        <taxon>Eukaryota</taxon>
        <taxon>Fungi</taxon>
        <taxon>Dikarya</taxon>
        <taxon>Ascomycota</taxon>
        <taxon>Pezizomycotina</taxon>
        <taxon>Sordariomycetes</taxon>
        <taxon>Sordariomycetidae</taxon>
        <taxon>Ophiostomatales</taxon>
        <taxon>Ophiostomataceae</taxon>
        <taxon>Sporothrix</taxon>
    </lineage>
</organism>
<dbReference type="GO" id="GO:0016787">
    <property type="term" value="F:hydrolase activity"/>
    <property type="evidence" value="ECO:0007669"/>
    <property type="project" value="UniProtKB-KW"/>
</dbReference>
<dbReference type="InterPro" id="IPR049449">
    <property type="entry name" value="TesB_ACOT8-like_N"/>
</dbReference>
<comment type="caution">
    <text evidence="3">The sequence shown here is derived from an EMBL/GenBank/DDBJ whole genome shotgun (WGS) entry which is preliminary data.</text>
</comment>
<dbReference type="Pfam" id="PF13622">
    <property type="entry name" value="4HBT_3"/>
    <property type="match status" value="1"/>
</dbReference>
<feature type="domain" description="Acyl-CoA thioesterase-like N-terminal HotDog" evidence="1">
    <location>
        <begin position="43"/>
        <end position="128"/>
    </location>
</feature>
<sequence>MPLPHPTILRPPPPNPALSALENDLDITALGVLGEDIFTNTRPPWHPPGARGIYGGSVVGMCLAAGHRTVSPEFALHSCHCYFLLAGNADVPILFHVERVRDGRSFATRTVQARQRGRCIFTVTMSFTILPKSSNGAAATAALTPPPSQSLPARITAVGHHAAAMPDVRPPIPPPGYEERDATDGVYLRLARAFGQTDVTPQPILSGPMMITGSDDAPHLKQTMHWVRVRGNISKEGGRAAHLNALSYVTDNYFIGTITRIHRLWRFPFTVKSLLGYDGDETFKDQPEQVQAVRELVAFETGGDTLESFVGQPEVGMVVSLDHTIYFHEPDRVRADEWMLAVMDSPWAGDGRGVVTQRIFGTDGTLLVTCIQEGIMRLKEDGIKPRTRTTNKAKI</sequence>
<proteinExistence type="predicted"/>
<dbReference type="SUPFAM" id="SSF54637">
    <property type="entry name" value="Thioesterase/thiol ester dehydrase-isomerase"/>
    <property type="match status" value="2"/>
</dbReference>
<dbReference type="Gene3D" id="3.10.129.10">
    <property type="entry name" value="Hotdog Thioesterase"/>
    <property type="match status" value="2"/>
</dbReference>
<dbReference type="EMBL" id="JAWCUI010000060">
    <property type="protein sequence ID" value="KAL1890634.1"/>
    <property type="molecule type" value="Genomic_DNA"/>
</dbReference>
<evidence type="ECO:0000259" key="2">
    <source>
        <dbReference type="Pfam" id="PF20789"/>
    </source>
</evidence>
<gene>
    <name evidence="3" type="primary">TES1_3</name>
    <name evidence="3" type="ORF">Sste5346_008150</name>
</gene>
<reference evidence="3 4" key="1">
    <citation type="journal article" date="2024" name="IMA Fungus">
        <title>IMA Genome - F19 : A genome assembly and annotation guide to empower mycologists, including annotated draft genome sequences of Ceratocystis pirilliformis, Diaporthe australafricana, Fusarium ophioides, Paecilomyces lecythidis, and Sporothrix stenoceras.</title>
        <authorList>
            <person name="Aylward J."/>
            <person name="Wilson A.M."/>
            <person name="Visagie C.M."/>
            <person name="Spraker J."/>
            <person name="Barnes I."/>
            <person name="Buitendag C."/>
            <person name="Ceriani C."/>
            <person name="Del Mar Angel L."/>
            <person name="du Plessis D."/>
            <person name="Fuchs T."/>
            <person name="Gasser K."/>
            <person name="Kramer D."/>
            <person name="Li W."/>
            <person name="Munsamy K."/>
            <person name="Piso A."/>
            <person name="Price J.L."/>
            <person name="Sonnekus B."/>
            <person name="Thomas C."/>
            <person name="van der Nest A."/>
            <person name="van Dijk A."/>
            <person name="van Heerden A."/>
            <person name="van Vuuren N."/>
            <person name="Yilmaz N."/>
            <person name="Duong T.A."/>
            <person name="van der Merwe N.A."/>
            <person name="Wingfield M.J."/>
            <person name="Wingfield B.D."/>
        </authorList>
    </citation>
    <scope>NUCLEOTIDE SEQUENCE [LARGE SCALE GENOMIC DNA]</scope>
    <source>
        <strain evidence="3 4">CMW 5346</strain>
    </source>
</reference>
<evidence type="ECO:0000313" key="3">
    <source>
        <dbReference type="EMBL" id="KAL1890634.1"/>
    </source>
</evidence>
<evidence type="ECO:0000259" key="1">
    <source>
        <dbReference type="Pfam" id="PF13622"/>
    </source>
</evidence>
<dbReference type="Pfam" id="PF20789">
    <property type="entry name" value="4HBT_3C"/>
    <property type="match status" value="1"/>
</dbReference>
<dbReference type="CDD" id="cd03445">
    <property type="entry name" value="Thioesterase_II_repeat2"/>
    <property type="match status" value="1"/>
</dbReference>
<dbReference type="InterPro" id="IPR003703">
    <property type="entry name" value="Acyl_CoA_thio"/>
</dbReference>
<dbReference type="InterPro" id="IPR029069">
    <property type="entry name" value="HotDog_dom_sf"/>
</dbReference>
<keyword evidence="4" id="KW-1185">Reference proteome</keyword>
<name>A0ABR3YQJ8_9PEZI</name>
<evidence type="ECO:0000313" key="4">
    <source>
        <dbReference type="Proteomes" id="UP001583186"/>
    </source>
</evidence>
<dbReference type="PANTHER" id="PTHR11066:SF34">
    <property type="entry name" value="ACYL-COENZYME A THIOESTERASE 8"/>
    <property type="match status" value="1"/>
</dbReference>
<dbReference type="EC" id="3.1.2.2" evidence="3"/>
<feature type="domain" description="Acyl-CoA thioesterase-like C-terminal" evidence="2">
    <location>
        <begin position="204"/>
        <end position="376"/>
    </location>
</feature>
<dbReference type="CDD" id="cd03444">
    <property type="entry name" value="Thioesterase_II_repeat1"/>
    <property type="match status" value="1"/>
</dbReference>
<dbReference type="Proteomes" id="UP001583186">
    <property type="component" value="Unassembled WGS sequence"/>
</dbReference>
<dbReference type="InterPro" id="IPR049450">
    <property type="entry name" value="ACOT8-like_C"/>
</dbReference>
<protein>
    <submittedName>
        <fullName evidence="3">Acyl-CoA thioesterase</fullName>
        <ecNumber evidence="3">3.1.2.2</ecNumber>
    </submittedName>
</protein>
<accession>A0ABR3YQJ8</accession>
<dbReference type="PANTHER" id="PTHR11066">
    <property type="entry name" value="ACYL-COA THIOESTERASE"/>
    <property type="match status" value="1"/>
</dbReference>